<keyword evidence="3" id="KW-1185">Reference proteome</keyword>
<name>A0ABM9LWW6_9MYCO</name>
<dbReference type="EMBL" id="OY726397">
    <property type="protein sequence ID" value="CAJ1506061.1"/>
    <property type="molecule type" value="Genomic_DNA"/>
</dbReference>
<feature type="compositionally biased region" description="Low complexity" evidence="1">
    <location>
        <begin position="45"/>
        <end position="58"/>
    </location>
</feature>
<organism evidence="2 3">
    <name type="scientific">[Mycobacterium] burgundiense</name>
    <dbReference type="NCBI Taxonomy" id="3064286"/>
    <lineage>
        <taxon>Bacteria</taxon>
        <taxon>Bacillati</taxon>
        <taxon>Actinomycetota</taxon>
        <taxon>Actinomycetes</taxon>
        <taxon>Mycobacteriales</taxon>
        <taxon>Mycobacteriaceae</taxon>
        <taxon>Mycolicibacterium</taxon>
    </lineage>
</organism>
<feature type="compositionally biased region" description="Low complexity" evidence="1">
    <location>
        <begin position="79"/>
        <end position="92"/>
    </location>
</feature>
<evidence type="ECO:0000256" key="1">
    <source>
        <dbReference type="SAM" id="MobiDB-lite"/>
    </source>
</evidence>
<gene>
    <name evidence="2" type="ORF">MU0053_003095</name>
</gene>
<dbReference type="Proteomes" id="UP001190465">
    <property type="component" value="Chromosome"/>
</dbReference>
<sequence length="114" mass="11896">MRVLLMCLVALAVVAGAGVAVVSLQPSAAEEPLRPIRVQAPHQPDPSGADAPPTAATPVPRPRHAHAGPPDVPPPPPAIQTINPPAPATGGPPHHDWADDDDDDWDDDDWDDDD</sequence>
<evidence type="ECO:0008006" key="4">
    <source>
        <dbReference type="Google" id="ProtNLM"/>
    </source>
</evidence>
<feature type="region of interest" description="Disordered" evidence="1">
    <location>
        <begin position="27"/>
        <end position="114"/>
    </location>
</feature>
<protein>
    <recommendedName>
        <fullName evidence="4">Small hydrophilic protein</fullName>
    </recommendedName>
</protein>
<dbReference type="RefSeq" id="WP_308478514.1">
    <property type="nucleotide sequence ID" value="NZ_OY726397.1"/>
</dbReference>
<accession>A0ABM9LWW6</accession>
<evidence type="ECO:0000313" key="2">
    <source>
        <dbReference type="EMBL" id="CAJ1506061.1"/>
    </source>
</evidence>
<evidence type="ECO:0000313" key="3">
    <source>
        <dbReference type="Proteomes" id="UP001190465"/>
    </source>
</evidence>
<feature type="compositionally biased region" description="Acidic residues" evidence="1">
    <location>
        <begin position="98"/>
        <end position="114"/>
    </location>
</feature>
<proteinExistence type="predicted"/>
<reference evidence="2 3" key="1">
    <citation type="submission" date="2023-08" db="EMBL/GenBank/DDBJ databases">
        <authorList>
            <person name="Folkvardsen B D."/>
            <person name="Norman A."/>
        </authorList>
    </citation>
    <scope>NUCLEOTIDE SEQUENCE [LARGE SCALE GENOMIC DNA]</scope>
    <source>
        <strain evidence="2 3">Mu0053</strain>
    </source>
</reference>